<gene>
    <name evidence="3" type="ORF">NCTC11009_01140</name>
</gene>
<evidence type="ECO:0000313" key="3">
    <source>
        <dbReference type="EMBL" id="SPY07926.1"/>
    </source>
</evidence>
<dbReference type="Proteomes" id="UP000250242">
    <property type="component" value="Unassembled WGS sequence"/>
</dbReference>
<keyword evidence="2" id="KW-0472">Membrane</keyword>
<protein>
    <submittedName>
        <fullName evidence="3">Uncharacterized protein conserved in bacteria with the myosin-like domain</fullName>
    </submittedName>
</protein>
<dbReference type="KEGG" id="our:CEQ07_03030"/>
<dbReference type="EMBL" id="UATH01000001">
    <property type="protein sequence ID" value="SPY07926.1"/>
    <property type="molecule type" value="Genomic_DNA"/>
</dbReference>
<evidence type="ECO:0000256" key="2">
    <source>
        <dbReference type="SAM" id="Phobius"/>
    </source>
</evidence>
<proteinExistence type="predicted"/>
<evidence type="ECO:0000313" key="4">
    <source>
        <dbReference type="Proteomes" id="UP000250242"/>
    </source>
</evidence>
<dbReference type="STRING" id="90245.GCA_001056285_01974"/>
<keyword evidence="1" id="KW-0175">Coiled coil</keyword>
<feature type="coiled-coil region" evidence="1">
    <location>
        <begin position="80"/>
        <end position="121"/>
    </location>
</feature>
<dbReference type="AlphaFoldDB" id="A0A2N6QAB0"/>
<reference evidence="3 4" key="1">
    <citation type="submission" date="2018-06" db="EMBL/GenBank/DDBJ databases">
        <authorList>
            <consortium name="Pathogen Informatics"/>
            <person name="Doyle S."/>
        </authorList>
    </citation>
    <scope>NUCLEOTIDE SEQUENCE [LARGE SCALE GENOMIC DNA]</scope>
    <source>
        <strain evidence="3 4">NCTC11009</strain>
    </source>
</reference>
<feature type="transmembrane region" description="Helical" evidence="2">
    <location>
        <begin position="27"/>
        <end position="45"/>
    </location>
</feature>
<name>A0A2N6QAB0_9BURK</name>
<keyword evidence="2" id="KW-1133">Transmembrane helix</keyword>
<organism evidence="3 4">
    <name type="scientific">Oligella urethralis</name>
    <dbReference type="NCBI Taxonomy" id="90245"/>
    <lineage>
        <taxon>Bacteria</taxon>
        <taxon>Pseudomonadati</taxon>
        <taxon>Pseudomonadota</taxon>
        <taxon>Betaproteobacteria</taxon>
        <taxon>Burkholderiales</taxon>
        <taxon>Alcaligenaceae</taxon>
        <taxon>Oligella</taxon>
    </lineage>
</organism>
<accession>A0A2N6QAB0</accession>
<evidence type="ECO:0000256" key="1">
    <source>
        <dbReference type="SAM" id="Coils"/>
    </source>
</evidence>
<keyword evidence="2" id="KW-0812">Transmembrane</keyword>
<dbReference type="RefSeq" id="WP_036558698.1">
    <property type="nucleotide sequence ID" value="NZ_CAMQFR010000005.1"/>
</dbReference>
<sequence>MFRSSNRAFKPSVYETGRRRKRGMPRWLVILFTGVIIGAGGYWFLQTNYGATRITVEESHQLNQQIIQLNQEQYALQARGEELSQNLQQTETENSRLLTQHQEAEAKISQLKQEIELLRRAIPQDPNATPVGLRHANLKAELGKLHYDLLLMKREDQADDIEVTIESNIEGRYRNGRLGRTSPPAVHATVGTMTQLSGELEYDEAQRTLTATVVTFTVKNAASGEVLGRRTFNVN</sequence>